<dbReference type="Gene3D" id="1.20.1260.10">
    <property type="match status" value="1"/>
</dbReference>
<evidence type="ECO:0000313" key="4">
    <source>
        <dbReference type="EMBL" id="MBO0347346.1"/>
    </source>
</evidence>
<dbReference type="Pfam" id="PF00210">
    <property type="entry name" value="Ferritin"/>
    <property type="match status" value="1"/>
</dbReference>
<dbReference type="Proteomes" id="UP000664779">
    <property type="component" value="Unassembled WGS sequence"/>
</dbReference>
<dbReference type="InterPro" id="IPR009078">
    <property type="entry name" value="Ferritin-like_SF"/>
</dbReference>
<dbReference type="PRINTS" id="PR01346">
    <property type="entry name" value="HELNAPAPROT"/>
</dbReference>
<gene>
    <name evidence="4" type="ORF">J0X15_19105</name>
</gene>
<proteinExistence type="inferred from homology"/>
<protein>
    <submittedName>
        <fullName evidence="4">DNA starvation/stationary phase protection protein</fullName>
    </submittedName>
</protein>
<keyword evidence="5" id="KW-1185">Reference proteome</keyword>
<sequence length="171" mass="18935">MTKSNVLNVTPKNAEPLKTGIEAEAREQIAKHLSVALARTYILVVKSHLYHWNVVGPLFKSIHDLTEEHYENLFAAADEIAERIRALGFQAPVEAADFGVELGEVLPKGKMPNAAGMIENLVKDHEAIAAQFRDIASYAGDQDDLVTEDMLTARIAFHEQASWMLRALIAE</sequence>
<dbReference type="AlphaFoldDB" id="A0A939JAE4"/>
<comment type="similarity">
    <text evidence="1 2">Belongs to the Dps family.</text>
</comment>
<comment type="caution">
    <text evidence="4">The sequence shown here is derived from an EMBL/GenBank/DDBJ whole genome shotgun (WGS) entry which is preliminary data.</text>
</comment>
<dbReference type="InterPro" id="IPR012347">
    <property type="entry name" value="Ferritin-like"/>
</dbReference>
<reference evidence="4" key="1">
    <citation type="submission" date="2021-03" db="EMBL/GenBank/DDBJ databases">
        <title>Roseibium sp. CAU 1637 isolated from Incheon.</title>
        <authorList>
            <person name="Kim W."/>
        </authorList>
    </citation>
    <scope>NUCLEOTIDE SEQUENCE</scope>
    <source>
        <strain evidence="4">CAU 1637</strain>
    </source>
</reference>
<evidence type="ECO:0000313" key="5">
    <source>
        <dbReference type="Proteomes" id="UP000664779"/>
    </source>
</evidence>
<dbReference type="EMBL" id="JAFLNF010000011">
    <property type="protein sequence ID" value="MBO0347346.1"/>
    <property type="molecule type" value="Genomic_DNA"/>
</dbReference>
<dbReference type="InterPro" id="IPR008331">
    <property type="entry name" value="Ferritin_DPS_dom"/>
</dbReference>
<accession>A0A939JAE4</accession>
<dbReference type="PIRSF" id="PIRSF005900">
    <property type="entry name" value="Dps"/>
    <property type="match status" value="1"/>
</dbReference>
<dbReference type="InterPro" id="IPR002177">
    <property type="entry name" value="DPS_DNA-bd"/>
</dbReference>
<evidence type="ECO:0000256" key="1">
    <source>
        <dbReference type="ARBA" id="ARBA00009497"/>
    </source>
</evidence>
<feature type="domain" description="Ferritin/DPS" evidence="3">
    <location>
        <begin position="31"/>
        <end position="170"/>
    </location>
</feature>
<evidence type="ECO:0000256" key="2">
    <source>
        <dbReference type="RuleBase" id="RU003875"/>
    </source>
</evidence>
<dbReference type="PANTHER" id="PTHR42932">
    <property type="entry name" value="GENERAL STRESS PROTEIN 20U"/>
    <property type="match status" value="1"/>
</dbReference>
<name>A0A939JAE4_9HYPH</name>
<dbReference type="CDD" id="cd01043">
    <property type="entry name" value="DPS"/>
    <property type="match status" value="1"/>
</dbReference>
<dbReference type="PANTHER" id="PTHR42932:SF3">
    <property type="entry name" value="DNA PROTECTION DURING STARVATION PROTEIN"/>
    <property type="match status" value="1"/>
</dbReference>
<organism evidence="4 5">
    <name type="scientific">Roseibium limicola</name>
    <dbReference type="NCBI Taxonomy" id="2816037"/>
    <lineage>
        <taxon>Bacteria</taxon>
        <taxon>Pseudomonadati</taxon>
        <taxon>Pseudomonadota</taxon>
        <taxon>Alphaproteobacteria</taxon>
        <taxon>Hyphomicrobiales</taxon>
        <taxon>Stappiaceae</taxon>
        <taxon>Roseibium</taxon>
    </lineage>
</organism>
<evidence type="ECO:0000259" key="3">
    <source>
        <dbReference type="Pfam" id="PF00210"/>
    </source>
</evidence>
<dbReference type="GO" id="GO:0008199">
    <property type="term" value="F:ferric iron binding"/>
    <property type="evidence" value="ECO:0007669"/>
    <property type="project" value="InterPro"/>
</dbReference>
<dbReference type="RefSeq" id="WP_206944391.1">
    <property type="nucleotide sequence ID" value="NZ_JAFLNF010000011.1"/>
</dbReference>
<dbReference type="SUPFAM" id="SSF47240">
    <property type="entry name" value="Ferritin-like"/>
    <property type="match status" value="1"/>
</dbReference>